<dbReference type="PANTHER" id="PTHR48012">
    <property type="entry name" value="STERILE20-LIKE KINASE, ISOFORM B-RELATED"/>
    <property type="match status" value="1"/>
</dbReference>
<evidence type="ECO:0000259" key="12">
    <source>
        <dbReference type="PROSITE" id="PS50011"/>
    </source>
</evidence>
<dbReference type="Gene3D" id="1.10.510.10">
    <property type="entry name" value="Transferase(Phosphotransferase) domain 1"/>
    <property type="match status" value="1"/>
</dbReference>
<feature type="compositionally biased region" description="Polar residues" evidence="11">
    <location>
        <begin position="638"/>
        <end position="671"/>
    </location>
</feature>
<dbReference type="InterPro" id="IPR011009">
    <property type="entry name" value="Kinase-like_dom_sf"/>
</dbReference>
<feature type="compositionally biased region" description="Polar residues" evidence="11">
    <location>
        <begin position="821"/>
        <end position="842"/>
    </location>
</feature>
<feature type="region of interest" description="Disordered" evidence="11">
    <location>
        <begin position="860"/>
        <end position="883"/>
    </location>
</feature>
<feature type="region of interest" description="Disordered" evidence="11">
    <location>
        <begin position="928"/>
        <end position="1035"/>
    </location>
</feature>
<dbReference type="PANTHER" id="PTHR48012:SF10">
    <property type="entry name" value="FI20177P1"/>
    <property type="match status" value="1"/>
</dbReference>
<feature type="region of interest" description="Disordered" evidence="11">
    <location>
        <begin position="1115"/>
        <end position="1140"/>
    </location>
</feature>
<evidence type="ECO:0000256" key="9">
    <source>
        <dbReference type="ARBA" id="ARBA00048679"/>
    </source>
</evidence>
<dbReference type="EC" id="2.7.11.1" evidence="2"/>
<keyword evidence="3" id="KW-0723">Serine/threonine-protein kinase</keyword>
<dbReference type="InterPro" id="IPR017441">
    <property type="entry name" value="Protein_kinase_ATP_BS"/>
</dbReference>
<dbReference type="Gene3D" id="3.30.200.20">
    <property type="entry name" value="Phosphorylase Kinase, domain 1"/>
    <property type="match status" value="1"/>
</dbReference>
<reference evidence="13 14" key="1">
    <citation type="submission" date="2020-11" db="EMBL/GenBank/DDBJ databases">
        <title>Kefir isolates.</title>
        <authorList>
            <person name="Marcisauskas S."/>
            <person name="Kim Y."/>
            <person name="Blasche S."/>
        </authorList>
    </citation>
    <scope>NUCLEOTIDE SEQUENCE [LARGE SCALE GENOMIC DNA]</scope>
    <source>
        <strain evidence="13 14">OG2</strain>
    </source>
</reference>
<feature type="binding site" evidence="10">
    <location>
        <position position="75"/>
    </location>
    <ligand>
        <name>ATP</name>
        <dbReference type="ChEBI" id="CHEBI:30616"/>
    </ligand>
</feature>
<keyword evidence="6" id="KW-0418">Kinase</keyword>
<feature type="region of interest" description="Disordered" evidence="11">
    <location>
        <begin position="1"/>
        <end position="30"/>
    </location>
</feature>
<evidence type="ECO:0000313" key="13">
    <source>
        <dbReference type="EMBL" id="KAG0661376.1"/>
    </source>
</evidence>
<accession>A0A9P6W0N9</accession>
<protein>
    <recommendedName>
        <fullName evidence="2">non-specific serine/threonine protein kinase</fullName>
        <ecNumber evidence="2">2.7.11.1</ecNumber>
    </recommendedName>
</protein>
<evidence type="ECO:0000256" key="8">
    <source>
        <dbReference type="ARBA" id="ARBA00047899"/>
    </source>
</evidence>
<proteinExistence type="inferred from homology"/>
<feature type="compositionally biased region" description="Polar residues" evidence="11">
    <location>
        <begin position="596"/>
        <end position="625"/>
    </location>
</feature>
<evidence type="ECO:0000256" key="4">
    <source>
        <dbReference type="ARBA" id="ARBA00022679"/>
    </source>
</evidence>
<feature type="domain" description="Protein kinase" evidence="12">
    <location>
        <begin position="46"/>
        <end position="299"/>
    </location>
</feature>
<feature type="compositionally biased region" description="Low complexity" evidence="11">
    <location>
        <begin position="1003"/>
        <end position="1017"/>
    </location>
</feature>
<evidence type="ECO:0000256" key="3">
    <source>
        <dbReference type="ARBA" id="ARBA00022527"/>
    </source>
</evidence>
<dbReference type="GO" id="GO:0005524">
    <property type="term" value="F:ATP binding"/>
    <property type="evidence" value="ECO:0007669"/>
    <property type="project" value="UniProtKB-UniRule"/>
</dbReference>
<feature type="region of interest" description="Disordered" evidence="11">
    <location>
        <begin position="813"/>
        <end position="842"/>
    </location>
</feature>
<dbReference type="GO" id="GO:0004674">
    <property type="term" value="F:protein serine/threonine kinase activity"/>
    <property type="evidence" value="ECO:0007669"/>
    <property type="project" value="UniProtKB-KW"/>
</dbReference>
<dbReference type="PROSITE" id="PS00107">
    <property type="entry name" value="PROTEIN_KINASE_ATP"/>
    <property type="match status" value="1"/>
</dbReference>
<sequence>MKKTTTNTNSMHNSKSTTTRSSSSASTTVINKLKTTKTDQDVNAIFRRTEVIGRGKFGIVYKGYNIKTKQIYAIKVLNLDSDSDEVEDVQREIQFLASLKQMPNITRYYGSYLQNTSLWIIMEYCAGGSLRSLLRPGKIDEKYIGVIMRELLIALSFIHKDNIIHRDIKAANVLISNDGSIKLCDFGVAAQLNQASNRRQTMAGTPYWMAPEVIMDGVYYDTKADIWSLGITAYEIATGNPPYCEIEALRVMQLITKSKPPRLEGKSYSPALKEFIALCLDEDANERPTADDLLKSKFIKVHRTTPTSILKELITRYLLFRDKTKRDSLNPNVDGSDNKLDNRVEGDRKSIVSGVGDDSEEDIDMKWDFDSLSSADYIVENNINIDNITNDTNYWTNEQHDNLNDTYPDEDQYMYYQTNNNVNKTYYHGTTMGKAVPSTLYHNSTLNAMPSYQSGTNNMNNTAFHGTGTHTTSNNTTTGTHNNRSVDTSAPKQLLELFEESDTINEVDEDTNHDLGRIPQNISTTHMGSLVENTITPISDTNVRPVNALNQGSFFSQSTTSLPVLQTKFSSISQGPTSAMTSIPTSVEIEIPEELPTSTSQASNTYLDSSAHPTKPRSSTLSTSPMPFKQPPGLSRRLTVSGNNNMTRSDESSGVTSPSYPNMTSQPTSTTIEDEIKKSSHSANSNSTTHSKTSMNNNNSMNGTMNDSREHVGSNTPAPFKNIYNTPSPLKILHSGSISPNRKPNVSPSSSSQGVPHSSLGNPPTMKPLTTKADNKNIMLHPLNTAMSASGSTLNSATTAVPNSAINAIADDNELHPATKNEPNATTTNSRSGTSSKRNNFNLKLQMPLPTTMTRNKLLENNTAGSNTNGPKSASIGTNNGVASAPSENINQFGFNTKTTAQIPVSMTPISEKHIDFGSKIKRSLSVSNRKNSLSSNDSSNNVGGHNVIDSNSTEIHAANGESTPNNTTVHHSSKKSDHSANGINHLNGDMSIRKEKSDLTTDENTTPTTDATTNVTSHGHMSGFSTNRDGSNRSVNINPDMMKEPPTSLDMSMFLDTPFTFTTAAHNEENDRRRIDKRPQVLQELENLLCMFEDNLPVLETTLKKILQNPNDITAESNNHIRNNSDNNNNNTNTITETNNISNSVTNAHDNITNPILNNGSPPTIMSNMTTGLAASINTPSPVILDENTGIPTTAH</sequence>
<dbReference type="PROSITE" id="PS00108">
    <property type="entry name" value="PROTEIN_KINASE_ST"/>
    <property type="match status" value="1"/>
</dbReference>
<organism evidence="13 14">
    <name type="scientific">Maudiozyma exigua</name>
    <name type="common">Yeast</name>
    <name type="synonym">Kazachstania exigua</name>
    <dbReference type="NCBI Taxonomy" id="34358"/>
    <lineage>
        <taxon>Eukaryota</taxon>
        <taxon>Fungi</taxon>
        <taxon>Dikarya</taxon>
        <taxon>Ascomycota</taxon>
        <taxon>Saccharomycotina</taxon>
        <taxon>Saccharomycetes</taxon>
        <taxon>Saccharomycetales</taxon>
        <taxon>Saccharomycetaceae</taxon>
        <taxon>Maudiozyma</taxon>
    </lineage>
</organism>
<feature type="compositionally biased region" description="Low complexity" evidence="11">
    <location>
        <begin position="1118"/>
        <end position="1140"/>
    </location>
</feature>
<feature type="compositionally biased region" description="Low complexity" evidence="11">
    <location>
        <begin position="739"/>
        <end position="759"/>
    </location>
</feature>
<dbReference type="OrthoDB" id="248923at2759"/>
<evidence type="ECO:0000313" key="14">
    <source>
        <dbReference type="Proteomes" id="UP000750334"/>
    </source>
</evidence>
<feature type="compositionally biased region" description="Polar residues" evidence="11">
    <location>
        <begin position="1"/>
        <end position="13"/>
    </location>
</feature>
<dbReference type="SUPFAM" id="SSF56112">
    <property type="entry name" value="Protein kinase-like (PK-like)"/>
    <property type="match status" value="1"/>
</dbReference>
<keyword evidence="14" id="KW-1185">Reference proteome</keyword>
<evidence type="ECO:0000256" key="10">
    <source>
        <dbReference type="PROSITE-ProRule" id="PRU10141"/>
    </source>
</evidence>
<feature type="compositionally biased region" description="Low complexity" evidence="11">
    <location>
        <begin position="467"/>
        <end position="483"/>
    </location>
</feature>
<dbReference type="AlphaFoldDB" id="A0A9P6W0N9"/>
<feature type="compositionally biased region" description="Polar residues" evidence="11">
    <location>
        <begin position="1018"/>
        <end position="1035"/>
    </location>
</feature>
<evidence type="ECO:0000256" key="6">
    <source>
        <dbReference type="ARBA" id="ARBA00022777"/>
    </source>
</evidence>
<dbReference type="PROSITE" id="PS50011">
    <property type="entry name" value="PROTEIN_KINASE_DOM"/>
    <property type="match status" value="1"/>
</dbReference>
<dbReference type="Pfam" id="PF00069">
    <property type="entry name" value="Pkinase"/>
    <property type="match status" value="1"/>
</dbReference>
<dbReference type="InterPro" id="IPR050629">
    <property type="entry name" value="STE20/SPS1-PAK"/>
</dbReference>
<feature type="compositionally biased region" description="Low complexity" evidence="11">
    <location>
        <begin position="681"/>
        <end position="706"/>
    </location>
</feature>
<name>A0A9P6W0N9_MAUEX</name>
<comment type="similarity">
    <text evidence="1">Belongs to the protein kinase superfamily. STE Ser/Thr protein kinase family. STE20 subfamily.</text>
</comment>
<keyword evidence="5 10" id="KW-0547">Nucleotide-binding</keyword>
<dbReference type="InterPro" id="IPR000719">
    <property type="entry name" value="Prot_kinase_dom"/>
</dbReference>
<feature type="compositionally biased region" description="Low complexity" evidence="11">
    <location>
        <begin position="928"/>
        <end position="942"/>
    </location>
</feature>
<feature type="region of interest" description="Disordered" evidence="11">
    <location>
        <begin position="594"/>
        <end position="771"/>
    </location>
</feature>
<dbReference type="EMBL" id="PUHR01000161">
    <property type="protein sequence ID" value="KAG0661376.1"/>
    <property type="molecule type" value="Genomic_DNA"/>
</dbReference>
<feature type="region of interest" description="Disordered" evidence="11">
    <location>
        <begin position="467"/>
        <end position="486"/>
    </location>
</feature>
<comment type="catalytic activity">
    <reaction evidence="8">
        <text>L-threonyl-[protein] + ATP = O-phospho-L-threonyl-[protein] + ADP + H(+)</text>
        <dbReference type="Rhea" id="RHEA:46608"/>
        <dbReference type="Rhea" id="RHEA-COMP:11060"/>
        <dbReference type="Rhea" id="RHEA-COMP:11605"/>
        <dbReference type="ChEBI" id="CHEBI:15378"/>
        <dbReference type="ChEBI" id="CHEBI:30013"/>
        <dbReference type="ChEBI" id="CHEBI:30616"/>
        <dbReference type="ChEBI" id="CHEBI:61977"/>
        <dbReference type="ChEBI" id="CHEBI:456216"/>
        <dbReference type="EC" id="2.7.11.1"/>
    </reaction>
</comment>
<dbReference type="InterPro" id="IPR008271">
    <property type="entry name" value="Ser/Thr_kinase_AS"/>
</dbReference>
<dbReference type="SMART" id="SM00220">
    <property type="entry name" value="S_TKc"/>
    <property type="match status" value="1"/>
</dbReference>
<comment type="caution">
    <text evidence="13">The sequence shown here is derived from an EMBL/GenBank/DDBJ whole genome shotgun (WGS) entry which is preliminary data.</text>
</comment>
<keyword evidence="4" id="KW-0808">Transferase</keyword>
<evidence type="ECO:0000256" key="7">
    <source>
        <dbReference type="ARBA" id="ARBA00022840"/>
    </source>
</evidence>
<evidence type="ECO:0000256" key="11">
    <source>
        <dbReference type="SAM" id="MobiDB-lite"/>
    </source>
</evidence>
<dbReference type="GO" id="GO:0031505">
    <property type="term" value="P:fungal-type cell wall organization"/>
    <property type="evidence" value="ECO:0007669"/>
    <property type="project" value="UniProtKB-ARBA"/>
</dbReference>
<dbReference type="FunFam" id="1.10.510.10:FF:000499">
    <property type="entry name" value="Serine/threonine-protein kinase KIC1"/>
    <property type="match status" value="1"/>
</dbReference>
<evidence type="ECO:0000256" key="1">
    <source>
        <dbReference type="ARBA" id="ARBA00008874"/>
    </source>
</evidence>
<feature type="compositionally biased region" description="Polar residues" evidence="11">
    <location>
        <begin position="713"/>
        <end position="728"/>
    </location>
</feature>
<feature type="compositionally biased region" description="Low complexity" evidence="11">
    <location>
        <begin position="14"/>
        <end position="28"/>
    </location>
</feature>
<feature type="compositionally biased region" description="Polar residues" evidence="11">
    <location>
        <begin position="949"/>
        <end position="971"/>
    </location>
</feature>
<comment type="catalytic activity">
    <reaction evidence="9">
        <text>L-seryl-[protein] + ATP = O-phospho-L-seryl-[protein] + ADP + H(+)</text>
        <dbReference type="Rhea" id="RHEA:17989"/>
        <dbReference type="Rhea" id="RHEA-COMP:9863"/>
        <dbReference type="Rhea" id="RHEA-COMP:11604"/>
        <dbReference type="ChEBI" id="CHEBI:15378"/>
        <dbReference type="ChEBI" id="CHEBI:29999"/>
        <dbReference type="ChEBI" id="CHEBI:30616"/>
        <dbReference type="ChEBI" id="CHEBI:83421"/>
        <dbReference type="ChEBI" id="CHEBI:456216"/>
        <dbReference type="EC" id="2.7.11.1"/>
    </reaction>
</comment>
<dbReference type="Proteomes" id="UP000750334">
    <property type="component" value="Unassembled WGS sequence"/>
</dbReference>
<dbReference type="GO" id="GO:0005737">
    <property type="term" value="C:cytoplasm"/>
    <property type="evidence" value="ECO:0007669"/>
    <property type="project" value="TreeGrafter"/>
</dbReference>
<evidence type="ECO:0000256" key="5">
    <source>
        <dbReference type="ARBA" id="ARBA00022741"/>
    </source>
</evidence>
<keyword evidence="7 10" id="KW-0067">ATP-binding</keyword>
<evidence type="ECO:0000256" key="2">
    <source>
        <dbReference type="ARBA" id="ARBA00012513"/>
    </source>
</evidence>
<gene>
    <name evidence="13" type="ORF">C6P45_001390</name>
</gene>